<dbReference type="InterPro" id="IPR050091">
    <property type="entry name" value="PKS_NRPS_Biosynth_Enz"/>
</dbReference>
<evidence type="ECO:0000256" key="7">
    <source>
        <dbReference type="ARBA" id="ARBA00023160"/>
    </source>
</evidence>
<dbReference type="AlphaFoldDB" id="A0A8J2L115"/>
<evidence type="ECO:0000256" key="3">
    <source>
        <dbReference type="ARBA" id="ARBA00022832"/>
    </source>
</evidence>
<evidence type="ECO:0000313" key="11">
    <source>
        <dbReference type="EMBL" id="CAG7823458.1"/>
    </source>
</evidence>
<sequence>MNHSQDWVISGMSGRFPGAENVDIFWENLIQGKDMVSGLCGIIKVLVSRRAGVFPPNLHFKTPNPECHALIEGRIQIVTKATTFKGSLVGINCLGIGGTLAHIILEFDLQRELASIINNSDNSRITTDMQGWRSGICFTSAAIPTLLPASGRTNEAVDYFLNEAMKNSHNKDFVGLLQNIVRSVVPRHEFAGYALIKPSGEFEIISQKQQETLVSTWTYDI</sequence>
<name>A0A8J2L115_9HEXA</name>
<evidence type="ECO:0000256" key="4">
    <source>
        <dbReference type="ARBA" id="ARBA00022857"/>
    </source>
</evidence>
<dbReference type="Proteomes" id="UP000708208">
    <property type="component" value="Unassembled WGS sequence"/>
</dbReference>
<keyword evidence="5" id="KW-0560">Oxidoreductase</keyword>
<dbReference type="GO" id="GO:0004312">
    <property type="term" value="F:fatty acid synthase activity"/>
    <property type="evidence" value="ECO:0007669"/>
    <property type="project" value="TreeGrafter"/>
</dbReference>
<comment type="caution">
    <text evidence="11">The sequence shown here is derived from an EMBL/GenBank/DDBJ whole genome shotgun (WGS) entry which is preliminary data.</text>
</comment>
<dbReference type="PANTHER" id="PTHR43775">
    <property type="entry name" value="FATTY ACID SYNTHASE"/>
    <property type="match status" value="1"/>
</dbReference>
<accession>A0A8J2L115</accession>
<keyword evidence="8" id="KW-0511">Multifunctional enzyme</keyword>
<keyword evidence="2" id="KW-0444">Lipid biosynthesis</keyword>
<evidence type="ECO:0000256" key="8">
    <source>
        <dbReference type="ARBA" id="ARBA00023268"/>
    </source>
</evidence>
<dbReference type="InterPro" id="IPR032821">
    <property type="entry name" value="PKS_assoc"/>
</dbReference>
<dbReference type="GO" id="GO:0006633">
    <property type="term" value="P:fatty acid biosynthetic process"/>
    <property type="evidence" value="ECO:0007669"/>
    <property type="project" value="UniProtKB-KW"/>
</dbReference>
<evidence type="ECO:0000256" key="5">
    <source>
        <dbReference type="ARBA" id="ARBA00023002"/>
    </source>
</evidence>
<keyword evidence="3" id="KW-0276">Fatty acid metabolism</keyword>
<proteinExistence type="predicted"/>
<dbReference type="OrthoDB" id="329835at2759"/>
<dbReference type="Pfam" id="PF00109">
    <property type="entry name" value="ketoacyl-synt"/>
    <property type="match status" value="1"/>
</dbReference>
<evidence type="ECO:0000256" key="1">
    <source>
        <dbReference type="ARBA" id="ARBA00022450"/>
    </source>
</evidence>
<organism evidence="11 12">
    <name type="scientific">Allacma fusca</name>
    <dbReference type="NCBI Taxonomy" id="39272"/>
    <lineage>
        <taxon>Eukaryota</taxon>
        <taxon>Metazoa</taxon>
        <taxon>Ecdysozoa</taxon>
        <taxon>Arthropoda</taxon>
        <taxon>Hexapoda</taxon>
        <taxon>Collembola</taxon>
        <taxon>Symphypleona</taxon>
        <taxon>Sminthuridae</taxon>
        <taxon>Allacma</taxon>
    </lineage>
</organism>
<dbReference type="PANTHER" id="PTHR43775:SF7">
    <property type="entry name" value="FATTY ACID SYNTHASE"/>
    <property type="match status" value="1"/>
</dbReference>
<dbReference type="EMBL" id="CAJVCH010529529">
    <property type="protein sequence ID" value="CAG7823458.1"/>
    <property type="molecule type" value="Genomic_DNA"/>
</dbReference>
<evidence type="ECO:0000313" key="12">
    <source>
        <dbReference type="Proteomes" id="UP000708208"/>
    </source>
</evidence>
<evidence type="ECO:0000259" key="10">
    <source>
        <dbReference type="Pfam" id="PF16197"/>
    </source>
</evidence>
<evidence type="ECO:0000259" key="9">
    <source>
        <dbReference type="Pfam" id="PF00109"/>
    </source>
</evidence>
<dbReference type="GO" id="GO:0016491">
    <property type="term" value="F:oxidoreductase activity"/>
    <property type="evidence" value="ECO:0007669"/>
    <property type="project" value="UniProtKB-KW"/>
</dbReference>
<gene>
    <name evidence="11" type="ORF">AFUS01_LOCUS33675</name>
</gene>
<protein>
    <recommendedName>
        <fullName evidence="13">Polyketide synthase</fullName>
    </recommendedName>
</protein>
<dbReference type="Pfam" id="PF16197">
    <property type="entry name" value="KAsynt_C_assoc"/>
    <property type="match status" value="1"/>
</dbReference>
<dbReference type="InterPro" id="IPR014030">
    <property type="entry name" value="Ketoacyl_synth_N"/>
</dbReference>
<keyword evidence="4" id="KW-0521">NADP</keyword>
<feature type="domain" description="Polyketide synthase C-terminal extension" evidence="10">
    <location>
        <begin position="63"/>
        <end position="195"/>
    </location>
</feature>
<feature type="domain" description="Beta-ketoacyl synthase-like N-terminal" evidence="9">
    <location>
        <begin position="8"/>
        <end position="37"/>
    </location>
</feature>
<keyword evidence="1" id="KW-0596">Phosphopantetheine</keyword>
<evidence type="ECO:0000256" key="6">
    <source>
        <dbReference type="ARBA" id="ARBA00023098"/>
    </source>
</evidence>
<reference evidence="11" key="1">
    <citation type="submission" date="2021-06" db="EMBL/GenBank/DDBJ databases">
        <authorList>
            <person name="Hodson N. C."/>
            <person name="Mongue J. A."/>
            <person name="Jaron S. K."/>
        </authorList>
    </citation>
    <scope>NUCLEOTIDE SEQUENCE</scope>
</reference>
<keyword evidence="7" id="KW-0275">Fatty acid biosynthesis</keyword>
<keyword evidence="12" id="KW-1185">Reference proteome</keyword>
<evidence type="ECO:0000256" key="2">
    <source>
        <dbReference type="ARBA" id="ARBA00022516"/>
    </source>
</evidence>
<evidence type="ECO:0008006" key="13">
    <source>
        <dbReference type="Google" id="ProtNLM"/>
    </source>
</evidence>
<keyword evidence="6" id="KW-0443">Lipid metabolism</keyword>